<reference evidence="10 11" key="3">
    <citation type="submission" date="2019-07" db="EMBL/GenBank/DDBJ databases">
        <authorList>
            <person name="Papic B."/>
        </authorList>
    </citation>
    <scope>NUCLEOTIDE SEQUENCE [LARGE SCALE GENOMIC DNA]</scope>
    <source>
        <strain evidence="10 11">L8b</strain>
    </source>
</reference>
<evidence type="ECO:0000256" key="1">
    <source>
        <dbReference type="ARBA" id="ARBA00001933"/>
    </source>
</evidence>
<evidence type="ECO:0000313" key="10">
    <source>
        <dbReference type="EMBL" id="TSA84543.1"/>
    </source>
</evidence>
<evidence type="ECO:0000256" key="4">
    <source>
        <dbReference type="ARBA" id="ARBA00022898"/>
    </source>
</evidence>
<organism evidence="10 11">
    <name type="scientific">Helicobacter mehlei</name>
    <dbReference type="NCBI Taxonomy" id="2316080"/>
    <lineage>
        <taxon>Bacteria</taxon>
        <taxon>Pseudomonadati</taxon>
        <taxon>Campylobacterota</taxon>
        <taxon>Epsilonproteobacteria</taxon>
        <taxon>Campylobacterales</taxon>
        <taxon>Helicobacteraceae</taxon>
        <taxon>Helicobacter</taxon>
    </lineage>
</organism>
<proteinExistence type="inferred from homology"/>
<keyword evidence="3 10" id="KW-0808">Transferase</keyword>
<comment type="caution">
    <text evidence="10">The sequence shown here is derived from an EMBL/GenBank/DDBJ whole genome shotgun (WGS) entry which is preliminary data.</text>
</comment>
<dbReference type="Pfam" id="PF00266">
    <property type="entry name" value="Aminotran_5"/>
    <property type="match status" value="1"/>
</dbReference>
<comment type="similarity">
    <text evidence="7">Belongs to the class-V pyridoxal-phosphate-dependent aminotransferase family.</text>
</comment>
<comment type="cofactor">
    <cofactor evidence="1 6 8">
        <name>pyridoxal 5'-phosphate</name>
        <dbReference type="ChEBI" id="CHEBI:597326"/>
    </cofactor>
</comment>
<dbReference type="InterPro" id="IPR020578">
    <property type="entry name" value="Aminotrans_V_PyrdxlP_BS"/>
</dbReference>
<dbReference type="EMBL" id="VKGC01000008">
    <property type="protein sequence ID" value="TSA84543.1"/>
    <property type="molecule type" value="Genomic_DNA"/>
</dbReference>
<reference evidence="10 11" key="2">
    <citation type="submission" date="2019-07" db="EMBL/GenBank/DDBJ databases">
        <title>Helicobacter labacensis sp. nov., Helicobacter mehlei sp. nov. and Helicobacter vulpis sp. nov., isolated from gastric mucosa of red fox (Vulpis vulpis).</title>
        <authorList>
            <person name="Kusar D."/>
            <person name="Gruntar I."/>
            <person name="Pate M."/>
            <person name="Zajc U."/>
            <person name="Ocepek M."/>
        </authorList>
    </citation>
    <scope>NUCLEOTIDE SEQUENCE [LARGE SCALE GENOMIC DNA]</scope>
    <source>
        <strain evidence="10 11">L8b</strain>
    </source>
</reference>
<keyword evidence="11" id="KW-1185">Reference proteome</keyword>
<dbReference type="SUPFAM" id="SSF53383">
    <property type="entry name" value="PLP-dependent transferases"/>
    <property type="match status" value="1"/>
</dbReference>
<name>A0A553UWG2_9HELI</name>
<dbReference type="OrthoDB" id="9766472at2"/>
<keyword evidence="4 6" id="KW-0663">Pyridoxal phosphate</keyword>
<dbReference type="PIRSF" id="PIRSF000524">
    <property type="entry name" value="SPT"/>
    <property type="match status" value="1"/>
</dbReference>
<evidence type="ECO:0000256" key="5">
    <source>
        <dbReference type="PIRSR" id="PIRSR000524-1"/>
    </source>
</evidence>
<feature type="domain" description="Aminotransferase class V" evidence="9">
    <location>
        <begin position="30"/>
        <end position="322"/>
    </location>
</feature>
<dbReference type="AlphaFoldDB" id="A0A553UWG2"/>
<dbReference type="PROSITE" id="PS00595">
    <property type="entry name" value="AA_TRANSFER_CLASS_5"/>
    <property type="match status" value="1"/>
</dbReference>
<dbReference type="Gene3D" id="3.40.640.10">
    <property type="entry name" value="Type I PLP-dependent aspartate aminotransferase-like (Major domain)"/>
    <property type="match status" value="1"/>
</dbReference>
<sequence length="375" mass="40934">MPILQPLLFTPGPTPIHPKIARVLSQPVPHHRTPEFESIFAGVRAHLKEMMGTAEVLTLVCSGTGAMEAVLCHFVEARTQEPKLLVLNNGKFGERFFKIAQAHHLHALEIKSAWDSPISPQEVLAFLQAHPSLELLALQACDSSGGLRLDFEGIAKVAKEHNPNLLVIVDAITALGVEPLDVTHVDVLIGGSQKAFMAPVGLGILGLSPLALQKLTPKGYYFNLHAELANQQKNTTAFTAGISHIIALKAYFECVAELGGLDALFADTKKRAQASHQALKALGLQIYPKNPAPSMSTIYHEQATQIRKHLKKYGVIVAGGQDHLKDVLLRVNHMGLVEVYEIAWVLNALEQTLLDLGLKSSFEGVAVRAFMQHYY</sequence>
<evidence type="ECO:0000256" key="3">
    <source>
        <dbReference type="ARBA" id="ARBA00022679"/>
    </source>
</evidence>
<dbReference type="GO" id="GO:0008483">
    <property type="term" value="F:transaminase activity"/>
    <property type="evidence" value="ECO:0007669"/>
    <property type="project" value="UniProtKB-KW"/>
</dbReference>
<evidence type="ECO:0000256" key="2">
    <source>
        <dbReference type="ARBA" id="ARBA00022576"/>
    </source>
</evidence>
<gene>
    <name evidence="10" type="ORF">FNE76_04215</name>
</gene>
<evidence type="ECO:0000313" key="11">
    <source>
        <dbReference type="Proteomes" id="UP000319322"/>
    </source>
</evidence>
<dbReference type="InterPro" id="IPR024169">
    <property type="entry name" value="SP_NH2Trfase/AEP_transaminase"/>
</dbReference>
<dbReference type="Gene3D" id="3.90.1150.10">
    <property type="entry name" value="Aspartate Aminotransferase, domain 1"/>
    <property type="match status" value="1"/>
</dbReference>
<feature type="binding site" evidence="5">
    <location>
        <position position="330"/>
    </location>
    <ligand>
        <name>substrate</name>
    </ligand>
</feature>
<dbReference type="InterPro" id="IPR015422">
    <property type="entry name" value="PyrdxlP-dep_Trfase_small"/>
</dbReference>
<dbReference type="InterPro" id="IPR015421">
    <property type="entry name" value="PyrdxlP-dep_Trfase_major"/>
</dbReference>
<feature type="modified residue" description="N6-(pyridoxal phosphate)lysine" evidence="6">
    <location>
        <position position="194"/>
    </location>
</feature>
<protein>
    <submittedName>
        <fullName evidence="10">Alanine--glyoxylate aminotransferase family protein</fullName>
    </submittedName>
</protein>
<dbReference type="InterPro" id="IPR000192">
    <property type="entry name" value="Aminotrans_V_dom"/>
</dbReference>
<dbReference type="PANTHER" id="PTHR42778">
    <property type="entry name" value="2-AMINOETHYLPHOSPHONATE--PYRUVATE TRANSAMINASE"/>
    <property type="match status" value="1"/>
</dbReference>
<reference evidence="11" key="1">
    <citation type="submission" date="2019-07" db="EMBL/GenBank/DDBJ databases">
        <title>Helicobacter labacensis sp. nov., Helicobacter mehlei sp. nov. and Helicobacter vulpis sp. nov., isolated from gastric mucosa of red fox (Vulpis vulpis).</title>
        <authorList>
            <person name="Papic B."/>
        </authorList>
    </citation>
    <scope>NUCLEOTIDE SEQUENCE [LARGE SCALE GENOMIC DNA]</scope>
    <source>
        <strain evidence="11">L8b</strain>
    </source>
</reference>
<keyword evidence="2 10" id="KW-0032">Aminotransferase</keyword>
<accession>A0A553UWG2</accession>
<evidence type="ECO:0000256" key="8">
    <source>
        <dbReference type="RuleBase" id="RU004504"/>
    </source>
</evidence>
<evidence type="ECO:0000256" key="7">
    <source>
        <dbReference type="RuleBase" id="RU004075"/>
    </source>
</evidence>
<dbReference type="PANTHER" id="PTHR42778:SF1">
    <property type="entry name" value="2-AMINOETHYLPHOSPHONATE--PYRUVATE TRANSAMINASE"/>
    <property type="match status" value="1"/>
</dbReference>
<dbReference type="InterPro" id="IPR015424">
    <property type="entry name" value="PyrdxlP-dep_Trfase"/>
</dbReference>
<dbReference type="RefSeq" id="WP_120948392.1">
    <property type="nucleotide sequence ID" value="NZ_QXQP01000008.1"/>
</dbReference>
<dbReference type="Proteomes" id="UP000319322">
    <property type="component" value="Unassembled WGS sequence"/>
</dbReference>
<evidence type="ECO:0000259" key="9">
    <source>
        <dbReference type="Pfam" id="PF00266"/>
    </source>
</evidence>
<evidence type="ECO:0000256" key="6">
    <source>
        <dbReference type="PIRSR" id="PIRSR000524-50"/>
    </source>
</evidence>